<evidence type="ECO:0000256" key="1">
    <source>
        <dbReference type="SAM" id="Phobius"/>
    </source>
</evidence>
<keyword evidence="1" id="KW-0472">Membrane</keyword>
<gene>
    <name evidence="3" type="ORF">BCS92_05170</name>
    <name evidence="4" type="ORF">FC057_20170</name>
</gene>
<evidence type="ECO:0000313" key="3">
    <source>
        <dbReference type="EMBL" id="PMP17799.1"/>
    </source>
</evidence>
<evidence type="ECO:0000313" key="6">
    <source>
        <dbReference type="Proteomes" id="UP000308018"/>
    </source>
</evidence>
<feature type="signal peptide" evidence="2">
    <location>
        <begin position="1"/>
        <end position="31"/>
    </location>
</feature>
<dbReference type="EMBL" id="MDBP01000014">
    <property type="protein sequence ID" value="PMP17799.1"/>
    <property type="molecule type" value="Genomic_DNA"/>
</dbReference>
<dbReference type="Proteomes" id="UP000308018">
    <property type="component" value="Unassembled WGS sequence"/>
</dbReference>
<dbReference type="RefSeq" id="WP_102257446.1">
    <property type="nucleotide sequence ID" value="NZ_MDBG01000173.1"/>
</dbReference>
<dbReference type="Proteomes" id="UP000235579">
    <property type="component" value="Unassembled WGS sequence"/>
</dbReference>
<evidence type="ECO:0000313" key="5">
    <source>
        <dbReference type="Proteomes" id="UP000235579"/>
    </source>
</evidence>
<accession>A0A2N7NNB5</accession>
<feature type="chain" id="PRO_5030054354" evidence="2">
    <location>
        <begin position="32"/>
        <end position="144"/>
    </location>
</feature>
<feature type="transmembrane region" description="Helical" evidence="1">
    <location>
        <begin position="41"/>
        <end position="66"/>
    </location>
</feature>
<feature type="transmembrane region" description="Helical" evidence="1">
    <location>
        <begin position="92"/>
        <end position="113"/>
    </location>
</feature>
<dbReference type="EMBL" id="SYVV01000037">
    <property type="protein sequence ID" value="TKG29004.1"/>
    <property type="molecule type" value="Genomic_DNA"/>
</dbReference>
<name>A0A2N7NNB5_9VIBR</name>
<reference evidence="5" key="1">
    <citation type="submission" date="2016-07" db="EMBL/GenBank/DDBJ databases">
        <title>Nontailed viruses are major unrecognized killers of bacteria in the ocean.</title>
        <authorList>
            <person name="Kauffman K."/>
            <person name="Hussain F."/>
            <person name="Yang J."/>
            <person name="Arevalo P."/>
            <person name="Brown J."/>
            <person name="Cutler M."/>
            <person name="Kelly L."/>
            <person name="Polz M.F."/>
        </authorList>
    </citation>
    <scope>NUCLEOTIDE SEQUENCE [LARGE SCALE GENOMIC DNA]</scope>
    <source>
        <strain evidence="5">10N.222.48.A2</strain>
    </source>
</reference>
<protein>
    <submittedName>
        <fullName evidence="3">Uncharacterized protein</fullName>
    </submittedName>
</protein>
<keyword evidence="1" id="KW-1133">Transmembrane helix</keyword>
<proteinExistence type="predicted"/>
<keyword evidence="1" id="KW-0812">Transmembrane</keyword>
<organism evidence="3 5">
    <name type="scientific">Vibrio tasmaniensis</name>
    <dbReference type="NCBI Taxonomy" id="212663"/>
    <lineage>
        <taxon>Bacteria</taxon>
        <taxon>Pseudomonadati</taxon>
        <taxon>Pseudomonadota</taxon>
        <taxon>Gammaproteobacteria</taxon>
        <taxon>Vibrionales</taxon>
        <taxon>Vibrionaceae</taxon>
        <taxon>Vibrio</taxon>
    </lineage>
</organism>
<dbReference type="AlphaFoldDB" id="A0A2N7NNB5"/>
<reference evidence="4 6" key="4">
    <citation type="submission" date="2019-04" db="EMBL/GenBank/DDBJ databases">
        <title>A reverse ecology approach based on a biological definition of microbial populations.</title>
        <authorList>
            <person name="Arevalo P."/>
            <person name="Vaninsberghe D."/>
            <person name="Elsherbini J."/>
            <person name="Gore J."/>
            <person name="Polz M."/>
        </authorList>
    </citation>
    <scope>NUCLEOTIDE SEQUENCE [LARGE SCALE GENOMIC DNA]</scope>
    <source>
        <strain evidence="4 6">10N.222.45.A8</strain>
    </source>
</reference>
<comment type="caution">
    <text evidence="3">The sequence shown here is derived from an EMBL/GenBank/DDBJ whole genome shotgun (WGS) entry which is preliminary data.</text>
</comment>
<reference evidence="3" key="2">
    <citation type="submission" date="2016-07" db="EMBL/GenBank/DDBJ databases">
        <authorList>
            <person name="Wan K."/>
            <person name="Booth B."/>
            <person name="Spirohn K."/>
            <person name="Hao T."/>
            <person name="Hu Y."/>
            <person name="Calderwood M."/>
            <person name="Hill D."/>
            <person name="Mohr S."/>
            <person name="Vidal M."/>
            <person name="Celniker S."/>
            <person name="Perrimon N."/>
        </authorList>
    </citation>
    <scope>NUCLEOTIDE SEQUENCE</scope>
    <source>
        <strain evidence="3">10N.222.48.A2</strain>
    </source>
</reference>
<reference evidence="3" key="3">
    <citation type="journal article" date="2018" name="Nature">
        <title>A major lineage of non-tailed dsDNA viruses as unrecognized killers of marine bacteria.</title>
        <authorList>
            <person name="Kauffman K.M."/>
            <person name="Hussain F.A."/>
            <person name="Yang J."/>
            <person name="Arevalo P."/>
            <person name="Brown J.M."/>
            <person name="Chang W.K."/>
            <person name="VanInsberghe D."/>
            <person name="Elsherbini J."/>
            <person name="Sharma R.S."/>
            <person name="Cutler M.B."/>
            <person name="Kelly L."/>
            <person name="Polz M.F."/>
        </authorList>
    </citation>
    <scope>NUCLEOTIDE SEQUENCE</scope>
    <source>
        <strain evidence="3">10N.222.48.A2</strain>
    </source>
</reference>
<sequence>MKNITQETNKKSVLLALITAGIVVTSPSAFAATGIEVIGTNIVRVIAFFVGIAFIISIGVGAMKWLSVGYSLDKLKGPQQDPNASKDIGIDFLKGLCLIGAPALIVMFIVSFFGTTEVINFMMGGEKGLSTSDMLNLNQGQTTK</sequence>
<evidence type="ECO:0000313" key="4">
    <source>
        <dbReference type="EMBL" id="TKG29004.1"/>
    </source>
</evidence>
<evidence type="ECO:0000256" key="2">
    <source>
        <dbReference type="SAM" id="SignalP"/>
    </source>
</evidence>
<keyword evidence="2" id="KW-0732">Signal</keyword>